<protein>
    <submittedName>
        <fullName evidence="3">PD40 domain-containing protein</fullName>
    </submittedName>
</protein>
<dbReference type="EMBL" id="CP069127">
    <property type="protein sequence ID" value="QRG65714.1"/>
    <property type="molecule type" value="Genomic_DNA"/>
</dbReference>
<sequence>MRKRWRAWTNVMSIVVMLAAGGGQVCAKEQSDQPARVSRSGIPAKIAFTRENNLWLLDARLPGAKPQQVEKDGLAQIVGWSANGEWLLFMKYKGSDTYSAPGFLWAVKADGSGAFQVDDRPIMDQPKWSPADLKIAYFVQTGSTEDPKSSFVIKEIKHNQADVVHTAKEVDFVDFSWMPDGKQLLVSTAAAKDRAMTLVVRDLTGKTVSTYPIAAPPNVEEGIYAWAARAMAISPDGAHVGYYLQYNSASLSADGVPIGLFDMSHPDKKPVELGTGLIHPQWLRWSPDGKQLAFIDGTDRMATYNKHLKLADPSGKVVSASPQDSVDTMPTWTTAAPYSLFFTRGKGTEYHYDPQKVMVPGQRIWRQEAGAPAKQVTQGTVQTADYFPSPSPDGKQLLFVRADRAQKGSLILAAQGKETEILSDVIGDIGYYGSYLPPWISVYWVSEPTAASLSK</sequence>
<dbReference type="Pfam" id="PF07676">
    <property type="entry name" value="PD40"/>
    <property type="match status" value="2"/>
</dbReference>
<accession>A0ABX7FJB4</accession>
<comment type="similarity">
    <text evidence="1">Belongs to the TolB family.</text>
</comment>
<dbReference type="Proteomes" id="UP000596248">
    <property type="component" value="Chromosome"/>
</dbReference>
<keyword evidence="4" id="KW-1185">Reference proteome</keyword>
<evidence type="ECO:0000256" key="1">
    <source>
        <dbReference type="ARBA" id="ARBA00009820"/>
    </source>
</evidence>
<proteinExistence type="inferred from homology"/>
<keyword evidence="2" id="KW-0732">Signal</keyword>
<dbReference type="SUPFAM" id="SSF82171">
    <property type="entry name" value="DPP6 N-terminal domain-like"/>
    <property type="match status" value="1"/>
</dbReference>
<feature type="chain" id="PRO_5047270361" evidence="2">
    <location>
        <begin position="28"/>
        <end position="455"/>
    </location>
</feature>
<dbReference type="RefSeq" id="WP_203255220.1">
    <property type="nucleotide sequence ID" value="NZ_CP069127.1"/>
</dbReference>
<reference evidence="3 4" key="1">
    <citation type="submission" date="2021-01" db="EMBL/GenBank/DDBJ databases">
        <title>Identification of strong promoters based on the transcriptome of Brevibacillus choshinensis.</title>
        <authorList>
            <person name="Yao D."/>
            <person name="Zhang K."/>
            <person name="Wu J."/>
        </authorList>
    </citation>
    <scope>NUCLEOTIDE SEQUENCE [LARGE SCALE GENOMIC DNA]</scope>
    <source>
        <strain evidence="3 4">HPD31-SP3</strain>
    </source>
</reference>
<feature type="signal peptide" evidence="2">
    <location>
        <begin position="1"/>
        <end position="27"/>
    </location>
</feature>
<gene>
    <name evidence="3" type="ORF">JNE38_19195</name>
</gene>
<evidence type="ECO:0000313" key="3">
    <source>
        <dbReference type="EMBL" id="QRG65714.1"/>
    </source>
</evidence>
<evidence type="ECO:0000313" key="4">
    <source>
        <dbReference type="Proteomes" id="UP000596248"/>
    </source>
</evidence>
<evidence type="ECO:0000256" key="2">
    <source>
        <dbReference type="SAM" id="SignalP"/>
    </source>
</evidence>
<dbReference type="Gene3D" id="2.120.10.30">
    <property type="entry name" value="TolB, C-terminal domain"/>
    <property type="match status" value="2"/>
</dbReference>
<dbReference type="PANTHER" id="PTHR36842">
    <property type="entry name" value="PROTEIN TOLB HOMOLOG"/>
    <property type="match status" value="1"/>
</dbReference>
<dbReference type="PANTHER" id="PTHR36842:SF1">
    <property type="entry name" value="PROTEIN TOLB"/>
    <property type="match status" value="1"/>
</dbReference>
<name>A0ABX7FJB4_BRECH</name>
<organism evidence="3 4">
    <name type="scientific">Brevibacillus choshinensis</name>
    <dbReference type="NCBI Taxonomy" id="54911"/>
    <lineage>
        <taxon>Bacteria</taxon>
        <taxon>Bacillati</taxon>
        <taxon>Bacillota</taxon>
        <taxon>Bacilli</taxon>
        <taxon>Bacillales</taxon>
        <taxon>Paenibacillaceae</taxon>
        <taxon>Brevibacillus</taxon>
    </lineage>
</organism>
<dbReference type="InterPro" id="IPR011042">
    <property type="entry name" value="6-blade_b-propeller_TolB-like"/>
</dbReference>
<dbReference type="InterPro" id="IPR011659">
    <property type="entry name" value="WD40"/>
</dbReference>